<evidence type="ECO:0000256" key="1">
    <source>
        <dbReference type="SAM" id="MobiDB-lite"/>
    </source>
</evidence>
<evidence type="ECO:0000313" key="3">
    <source>
        <dbReference type="Proteomes" id="UP000789739"/>
    </source>
</evidence>
<feature type="compositionally biased region" description="Basic and acidic residues" evidence="1">
    <location>
        <begin position="1"/>
        <end position="12"/>
    </location>
</feature>
<gene>
    <name evidence="2" type="ORF">PBRASI_LOCUS5388</name>
</gene>
<protein>
    <submittedName>
        <fullName evidence="2">6657_t:CDS:1</fullName>
    </submittedName>
</protein>
<sequence>MGKSGYDSDIKQSKKQPTKKRSEMYIVIIVSDASTNNNTMQPVNVGEPIFASPPPPLLQHVSHELGEAGSQERCCDRVNLEHGNNSANYKFILIVAN</sequence>
<dbReference type="Proteomes" id="UP000789739">
    <property type="component" value="Unassembled WGS sequence"/>
</dbReference>
<keyword evidence="3" id="KW-1185">Reference proteome</keyword>
<accession>A0A9N9B653</accession>
<organism evidence="2 3">
    <name type="scientific">Paraglomus brasilianum</name>
    <dbReference type="NCBI Taxonomy" id="144538"/>
    <lineage>
        <taxon>Eukaryota</taxon>
        <taxon>Fungi</taxon>
        <taxon>Fungi incertae sedis</taxon>
        <taxon>Mucoromycota</taxon>
        <taxon>Glomeromycotina</taxon>
        <taxon>Glomeromycetes</taxon>
        <taxon>Paraglomerales</taxon>
        <taxon>Paraglomeraceae</taxon>
        <taxon>Paraglomus</taxon>
    </lineage>
</organism>
<evidence type="ECO:0000313" key="2">
    <source>
        <dbReference type="EMBL" id="CAG8556957.1"/>
    </source>
</evidence>
<feature type="region of interest" description="Disordered" evidence="1">
    <location>
        <begin position="1"/>
        <end position="20"/>
    </location>
</feature>
<proteinExistence type="predicted"/>
<name>A0A9N9B653_9GLOM</name>
<reference evidence="2" key="1">
    <citation type="submission" date="2021-06" db="EMBL/GenBank/DDBJ databases">
        <authorList>
            <person name="Kallberg Y."/>
            <person name="Tangrot J."/>
            <person name="Rosling A."/>
        </authorList>
    </citation>
    <scope>NUCLEOTIDE SEQUENCE</scope>
    <source>
        <strain evidence="2">BR232B</strain>
    </source>
</reference>
<comment type="caution">
    <text evidence="2">The sequence shown here is derived from an EMBL/GenBank/DDBJ whole genome shotgun (WGS) entry which is preliminary data.</text>
</comment>
<dbReference type="AlphaFoldDB" id="A0A9N9B653"/>
<dbReference type="EMBL" id="CAJVPI010000624">
    <property type="protein sequence ID" value="CAG8556957.1"/>
    <property type="molecule type" value="Genomic_DNA"/>
</dbReference>